<name>A0A397TNK5_9GLOM</name>
<dbReference type="Proteomes" id="UP000265703">
    <property type="component" value="Unassembled WGS sequence"/>
</dbReference>
<sequence>MNETGMSSKDWHRFSRHLKSLITEGMTEVPIASTFRISETSKTSKPSKPVINKPKTNPNENKSLKSSNKKAFSISLTKQQYEEHFKKWDIDHGEDPDKFVTIIEKDRLNSIAFWNKMETDAWMYSYIKKVKEVFNEYMDITEHSEQYKNEEIDFSDHFSLELVKERLDGYNISKTPDLQVLANIMIILYIHPVKIKTLQISNGDITGYAKNWRQQYISQVFKLLEKNEKWVKQLLIWIQEAISFGQLKDSGVSRMVFAIVIYEAKNLSEAITIAKTDKQNAEVYIVLSGENRILKKQLKDYHSQHNILEKRVKRLERDVNSLNSELEDLSECIEDLDECSSEDSDLVKTFVIREGKAIPHKEDVHLIILINIPSKSTSFETSSSESSLSESSSSFETSLFELSILELSSFETNSSKSSSFDSDINEIVNMIKYQRIWERLI</sequence>
<feature type="region of interest" description="Disordered" evidence="2">
    <location>
        <begin position="37"/>
        <end position="70"/>
    </location>
</feature>
<dbReference type="EMBL" id="QKYT01000020">
    <property type="protein sequence ID" value="RIA98095.1"/>
    <property type="molecule type" value="Genomic_DNA"/>
</dbReference>
<evidence type="ECO:0000256" key="1">
    <source>
        <dbReference type="SAM" id="Coils"/>
    </source>
</evidence>
<feature type="compositionally biased region" description="Low complexity" evidence="2">
    <location>
        <begin position="57"/>
        <end position="70"/>
    </location>
</feature>
<keyword evidence="1" id="KW-0175">Coiled coil</keyword>
<protein>
    <submittedName>
        <fullName evidence="3">Uncharacterized protein</fullName>
    </submittedName>
</protein>
<accession>A0A397TNK5</accession>
<organism evidence="3 4">
    <name type="scientific">Glomus cerebriforme</name>
    <dbReference type="NCBI Taxonomy" id="658196"/>
    <lineage>
        <taxon>Eukaryota</taxon>
        <taxon>Fungi</taxon>
        <taxon>Fungi incertae sedis</taxon>
        <taxon>Mucoromycota</taxon>
        <taxon>Glomeromycotina</taxon>
        <taxon>Glomeromycetes</taxon>
        <taxon>Glomerales</taxon>
        <taxon>Glomeraceae</taxon>
        <taxon>Glomus</taxon>
    </lineage>
</organism>
<feature type="compositionally biased region" description="Low complexity" evidence="2">
    <location>
        <begin position="40"/>
        <end position="49"/>
    </location>
</feature>
<keyword evidence="4" id="KW-1185">Reference proteome</keyword>
<evidence type="ECO:0000256" key="2">
    <source>
        <dbReference type="SAM" id="MobiDB-lite"/>
    </source>
</evidence>
<gene>
    <name evidence="3" type="ORF">C1645_813136</name>
</gene>
<dbReference type="OrthoDB" id="2373244at2759"/>
<evidence type="ECO:0000313" key="4">
    <source>
        <dbReference type="Proteomes" id="UP000265703"/>
    </source>
</evidence>
<reference evidence="3 4" key="1">
    <citation type="submission" date="2018-06" db="EMBL/GenBank/DDBJ databases">
        <title>Comparative genomics reveals the genomic features of Rhizophagus irregularis, R. cerebriforme, R. diaphanum and Gigaspora rosea, and their symbiotic lifestyle signature.</title>
        <authorList>
            <person name="Morin E."/>
            <person name="San Clemente H."/>
            <person name="Chen E.C.H."/>
            <person name="De La Providencia I."/>
            <person name="Hainaut M."/>
            <person name="Kuo A."/>
            <person name="Kohler A."/>
            <person name="Murat C."/>
            <person name="Tang N."/>
            <person name="Roy S."/>
            <person name="Loubradou J."/>
            <person name="Henrissat B."/>
            <person name="Grigoriev I.V."/>
            <person name="Corradi N."/>
            <person name="Roux C."/>
            <person name="Martin F.M."/>
        </authorList>
    </citation>
    <scope>NUCLEOTIDE SEQUENCE [LARGE SCALE GENOMIC DNA]</scope>
    <source>
        <strain evidence="3 4">DAOM 227022</strain>
    </source>
</reference>
<evidence type="ECO:0000313" key="3">
    <source>
        <dbReference type="EMBL" id="RIA98095.1"/>
    </source>
</evidence>
<feature type="coiled-coil region" evidence="1">
    <location>
        <begin position="291"/>
        <end position="339"/>
    </location>
</feature>
<proteinExistence type="predicted"/>
<comment type="caution">
    <text evidence="3">The sequence shown here is derived from an EMBL/GenBank/DDBJ whole genome shotgun (WGS) entry which is preliminary data.</text>
</comment>
<dbReference type="AlphaFoldDB" id="A0A397TNK5"/>